<proteinExistence type="predicted"/>
<keyword evidence="2" id="KW-0378">Hydrolase</keyword>
<evidence type="ECO:0000259" key="1">
    <source>
        <dbReference type="Pfam" id="PF08722"/>
    </source>
</evidence>
<dbReference type="RefSeq" id="WP_090711203.1">
    <property type="nucleotide sequence ID" value="NZ_CBCSKY010000084.1"/>
</dbReference>
<keyword evidence="3" id="KW-1185">Reference proteome</keyword>
<keyword evidence="2" id="KW-0255">Endonuclease</keyword>
<dbReference type="GO" id="GO:0003676">
    <property type="term" value="F:nucleic acid binding"/>
    <property type="evidence" value="ECO:0007669"/>
    <property type="project" value="InterPro"/>
</dbReference>
<organism evidence="2 3">
    <name type="scientific">Paenibacillus typhae</name>
    <dbReference type="NCBI Taxonomy" id="1174501"/>
    <lineage>
        <taxon>Bacteria</taxon>
        <taxon>Bacillati</taxon>
        <taxon>Bacillota</taxon>
        <taxon>Bacilli</taxon>
        <taxon>Bacillales</taxon>
        <taxon>Paenibacillaceae</taxon>
        <taxon>Paenibacillus</taxon>
    </lineage>
</organism>
<name>A0A1G8F6E6_9BACL</name>
<dbReference type="GO" id="GO:0004519">
    <property type="term" value="F:endonuclease activity"/>
    <property type="evidence" value="ECO:0007669"/>
    <property type="project" value="UniProtKB-KW"/>
</dbReference>
<evidence type="ECO:0000313" key="2">
    <source>
        <dbReference type="EMBL" id="SDH77675.1"/>
    </source>
</evidence>
<sequence>MVKPARKIPPSRGKHSRYEVPLIRKKSMILCEGSIERDYVKVLDFDPTINEIISQPIAIFYSYRGKVRVYFPDFKVILSNGNVWIVEIKPAEKLRKEENLIKYVVGKLYCDPRGWEYKVVTEDEIRQGFLIKNLNDLRSFGTTQVDYKLLIYITQKLKEVGTCTIKDLCIRCTEMDNEDFYKGIYYLIYHHNIYMDLVNQELNDDSEISIQLEV</sequence>
<dbReference type="EMBL" id="FNDX01000001">
    <property type="protein sequence ID" value="SDH77675.1"/>
    <property type="molecule type" value="Genomic_DNA"/>
</dbReference>
<evidence type="ECO:0000313" key="3">
    <source>
        <dbReference type="Proteomes" id="UP000199050"/>
    </source>
</evidence>
<dbReference type="Pfam" id="PF08722">
    <property type="entry name" value="Tn7_TnsA-like_N"/>
    <property type="match status" value="1"/>
</dbReference>
<accession>A0A1G8F6E6</accession>
<dbReference type="Gene3D" id="3.40.1350.10">
    <property type="match status" value="1"/>
</dbReference>
<reference evidence="3" key="1">
    <citation type="submission" date="2016-10" db="EMBL/GenBank/DDBJ databases">
        <authorList>
            <person name="Varghese N."/>
            <person name="Submissions S."/>
        </authorList>
    </citation>
    <scope>NUCLEOTIDE SEQUENCE [LARGE SCALE GENOMIC DNA]</scope>
    <source>
        <strain evidence="3">CGMCC 1.11012</strain>
    </source>
</reference>
<dbReference type="InterPro" id="IPR011856">
    <property type="entry name" value="tRNA_endonuc-like_dom_sf"/>
</dbReference>
<gene>
    <name evidence="2" type="ORF">SAMN05216192_101146</name>
</gene>
<dbReference type="InterPro" id="IPR014833">
    <property type="entry name" value="TnsA_N"/>
</dbReference>
<protein>
    <submittedName>
        <fullName evidence="2">TnsA endonuclease N terminal</fullName>
    </submittedName>
</protein>
<dbReference type="Proteomes" id="UP000199050">
    <property type="component" value="Unassembled WGS sequence"/>
</dbReference>
<dbReference type="STRING" id="1174501.SAMN05216192_101146"/>
<dbReference type="OrthoDB" id="509902at2"/>
<feature type="domain" description="TnsA endonuclease N-terminal" evidence="1">
    <location>
        <begin position="46"/>
        <end position="122"/>
    </location>
</feature>
<dbReference type="AlphaFoldDB" id="A0A1G8F6E6"/>
<keyword evidence="2" id="KW-0540">Nuclease</keyword>